<feature type="compositionally biased region" description="Acidic residues" evidence="1">
    <location>
        <begin position="74"/>
        <end position="90"/>
    </location>
</feature>
<organism evidence="2 3">
    <name type="scientific">Mycena pura</name>
    <dbReference type="NCBI Taxonomy" id="153505"/>
    <lineage>
        <taxon>Eukaryota</taxon>
        <taxon>Fungi</taxon>
        <taxon>Dikarya</taxon>
        <taxon>Basidiomycota</taxon>
        <taxon>Agaricomycotina</taxon>
        <taxon>Agaricomycetes</taxon>
        <taxon>Agaricomycetidae</taxon>
        <taxon>Agaricales</taxon>
        <taxon>Marasmiineae</taxon>
        <taxon>Mycenaceae</taxon>
        <taxon>Mycena</taxon>
    </lineage>
</organism>
<evidence type="ECO:0000313" key="3">
    <source>
        <dbReference type="Proteomes" id="UP001219525"/>
    </source>
</evidence>
<evidence type="ECO:0000313" key="2">
    <source>
        <dbReference type="EMBL" id="KAJ7196789.1"/>
    </source>
</evidence>
<dbReference type="Proteomes" id="UP001219525">
    <property type="component" value="Unassembled WGS sequence"/>
</dbReference>
<comment type="caution">
    <text evidence="2">The sequence shown here is derived from an EMBL/GenBank/DDBJ whole genome shotgun (WGS) entry which is preliminary data.</text>
</comment>
<sequence>MLDMATKTKGKDGYATTLLGPLGGAPSGCGGRSGTRREPVEAVPISVHKQIGWRWCTPSQHLMHRTGESKAGDEEVADDSDVADEADEQSEMGGEAGEAGERGGSGENPVSGFLRKSTSRSHLERRRSMPETMERRHHSLRREVSRWSKSAWRSRSGVPQQAKSEDWKEWRATNKGTLRFDIHREEDNKVMPPRLTPTRASVDSEVQVGAVFGASARFQAESGKTTKKKKLGYICKRHTYLNRRSRIENAGILMGPEPGKRSQRVKTVKKSGLRKSTGKAARGANKVPKLITTVVADRWEAHWRTSGLTAPGEINELSLLDRRVTPENATVRYDTMIRTKFSKIQVTFDPDPDKIERRRRQLKFSVRTRKFQAQRLGYSVRTSSDWDQ</sequence>
<reference evidence="2" key="1">
    <citation type="submission" date="2023-03" db="EMBL/GenBank/DDBJ databases">
        <title>Massive genome expansion in bonnet fungi (Mycena s.s.) driven by repeated elements and novel gene families across ecological guilds.</title>
        <authorList>
            <consortium name="Lawrence Berkeley National Laboratory"/>
            <person name="Harder C.B."/>
            <person name="Miyauchi S."/>
            <person name="Viragh M."/>
            <person name="Kuo A."/>
            <person name="Thoen E."/>
            <person name="Andreopoulos B."/>
            <person name="Lu D."/>
            <person name="Skrede I."/>
            <person name="Drula E."/>
            <person name="Henrissat B."/>
            <person name="Morin E."/>
            <person name="Kohler A."/>
            <person name="Barry K."/>
            <person name="LaButti K."/>
            <person name="Morin E."/>
            <person name="Salamov A."/>
            <person name="Lipzen A."/>
            <person name="Mereny Z."/>
            <person name="Hegedus B."/>
            <person name="Baldrian P."/>
            <person name="Stursova M."/>
            <person name="Weitz H."/>
            <person name="Taylor A."/>
            <person name="Grigoriev I.V."/>
            <person name="Nagy L.G."/>
            <person name="Martin F."/>
            <person name="Kauserud H."/>
        </authorList>
    </citation>
    <scope>NUCLEOTIDE SEQUENCE</scope>
    <source>
        <strain evidence="2">9144</strain>
    </source>
</reference>
<feature type="region of interest" description="Disordered" evidence="1">
    <location>
        <begin position="1"/>
        <end position="37"/>
    </location>
</feature>
<name>A0AAD6UX66_9AGAR</name>
<keyword evidence="3" id="KW-1185">Reference proteome</keyword>
<feature type="compositionally biased region" description="Low complexity" evidence="1">
    <location>
        <begin position="147"/>
        <end position="156"/>
    </location>
</feature>
<protein>
    <submittedName>
        <fullName evidence="2">Uncharacterized protein</fullName>
    </submittedName>
</protein>
<evidence type="ECO:0000256" key="1">
    <source>
        <dbReference type="SAM" id="MobiDB-lite"/>
    </source>
</evidence>
<dbReference type="AlphaFoldDB" id="A0AAD6UX66"/>
<feature type="compositionally biased region" description="Gly residues" evidence="1">
    <location>
        <begin position="21"/>
        <end position="33"/>
    </location>
</feature>
<feature type="region of interest" description="Disordered" evidence="1">
    <location>
        <begin position="65"/>
        <end position="168"/>
    </location>
</feature>
<feature type="compositionally biased region" description="Gly residues" evidence="1">
    <location>
        <begin position="94"/>
        <end position="106"/>
    </location>
</feature>
<proteinExistence type="predicted"/>
<gene>
    <name evidence="2" type="ORF">GGX14DRAFT_671898</name>
</gene>
<dbReference type="EMBL" id="JARJCW010000081">
    <property type="protein sequence ID" value="KAJ7196789.1"/>
    <property type="molecule type" value="Genomic_DNA"/>
</dbReference>
<accession>A0AAD6UX66</accession>